<reference evidence="2 3" key="1">
    <citation type="journal article" date="2022" name="bioRxiv">
        <title>Genomics of Preaxostyla Flagellates Illuminates Evolutionary Transitions and the Path Towards Mitochondrial Loss.</title>
        <authorList>
            <person name="Novak L.V.F."/>
            <person name="Treitli S.C."/>
            <person name="Pyrih J."/>
            <person name="Halakuc P."/>
            <person name="Pipaliya S.V."/>
            <person name="Vacek V."/>
            <person name="Brzon O."/>
            <person name="Soukal P."/>
            <person name="Eme L."/>
            <person name="Dacks J.B."/>
            <person name="Karnkowska A."/>
            <person name="Elias M."/>
            <person name="Hampl V."/>
        </authorList>
    </citation>
    <scope>NUCLEOTIDE SEQUENCE [LARGE SCALE GENOMIC DNA]</scope>
    <source>
        <strain evidence="2">NAU3</strain>
        <tissue evidence="2">Gut</tissue>
    </source>
</reference>
<protein>
    <submittedName>
        <fullName evidence="2">Uncharacterized protein</fullName>
    </submittedName>
</protein>
<comment type="caution">
    <text evidence="2">The sequence shown here is derived from an EMBL/GenBank/DDBJ whole genome shotgun (WGS) entry which is preliminary data.</text>
</comment>
<gene>
    <name evidence="2" type="ORF">BLNAU_18702</name>
</gene>
<name>A0ABQ9X3J5_9EUKA</name>
<dbReference type="Proteomes" id="UP001281761">
    <property type="component" value="Unassembled WGS sequence"/>
</dbReference>
<feature type="compositionally biased region" description="Polar residues" evidence="1">
    <location>
        <begin position="123"/>
        <end position="142"/>
    </location>
</feature>
<accession>A0ABQ9X3J5</accession>
<feature type="compositionally biased region" description="Basic and acidic residues" evidence="1">
    <location>
        <begin position="162"/>
        <end position="171"/>
    </location>
</feature>
<feature type="compositionally biased region" description="Polar residues" evidence="1">
    <location>
        <begin position="15"/>
        <end position="48"/>
    </location>
</feature>
<feature type="compositionally biased region" description="Polar residues" evidence="1">
    <location>
        <begin position="57"/>
        <end position="66"/>
    </location>
</feature>
<sequence length="257" mass="29167">MNLTRREQLEAWKAQKQQQNSKATSGTKQLASSNIKQPPTQKLKTNVPSIRKPLDKTNISTLSKRTAGSKPPPVSVNKPKTTVKLPQKHVKQVVQTVSVRSTYKSEKKVAAPARKPTAKPKHLQNQQKSTIPTHANQKSCNSIEGKKKNSVNPSKNTLTSRETIDLTRENEAFQDDDSSSLFTEERLLEEMDREMHESHEETQSNYETLLQSLPDNTPLRSRHRKSVLRSAMHQTVLFQNLPVLSLFVLPNSRYNKQ</sequence>
<feature type="region of interest" description="Disordered" evidence="1">
    <location>
        <begin position="105"/>
        <end position="181"/>
    </location>
</feature>
<feature type="compositionally biased region" description="Basic and acidic residues" evidence="1">
    <location>
        <begin position="1"/>
        <end position="10"/>
    </location>
</feature>
<dbReference type="EMBL" id="JARBJD010000230">
    <property type="protein sequence ID" value="KAK2946341.1"/>
    <property type="molecule type" value="Genomic_DNA"/>
</dbReference>
<evidence type="ECO:0000256" key="1">
    <source>
        <dbReference type="SAM" id="MobiDB-lite"/>
    </source>
</evidence>
<evidence type="ECO:0000313" key="2">
    <source>
        <dbReference type="EMBL" id="KAK2946341.1"/>
    </source>
</evidence>
<feature type="compositionally biased region" description="Polar residues" evidence="1">
    <location>
        <begin position="150"/>
        <end position="161"/>
    </location>
</feature>
<evidence type="ECO:0000313" key="3">
    <source>
        <dbReference type="Proteomes" id="UP001281761"/>
    </source>
</evidence>
<proteinExistence type="predicted"/>
<keyword evidence="3" id="KW-1185">Reference proteome</keyword>
<organism evidence="2 3">
    <name type="scientific">Blattamonas nauphoetae</name>
    <dbReference type="NCBI Taxonomy" id="2049346"/>
    <lineage>
        <taxon>Eukaryota</taxon>
        <taxon>Metamonada</taxon>
        <taxon>Preaxostyla</taxon>
        <taxon>Oxymonadida</taxon>
        <taxon>Blattamonas</taxon>
    </lineage>
</organism>
<feature type="region of interest" description="Disordered" evidence="1">
    <location>
        <begin position="1"/>
        <end position="82"/>
    </location>
</feature>